<proteinExistence type="predicted"/>
<evidence type="ECO:0000313" key="2">
    <source>
        <dbReference type="EMBL" id="PLB47112.1"/>
    </source>
</evidence>
<dbReference type="STRING" id="1392250.A0A2I2G2L2"/>
<evidence type="ECO:0000259" key="1">
    <source>
        <dbReference type="Pfam" id="PF00646"/>
    </source>
</evidence>
<dbReference type="EMBL" id="MSFO01000006">
    <property type="protein sequence ID" value="PLB47112.1"/>
    <property type="molecule type" value="Genomic_DNA"/>
</dbReference>
<dbReference type="GeneID" id="36555535"/>
<dbReference type="InterPro" id="IPR036047">
    <property type="entry name" value="F-box-like_dom_sf"/>
</dbReference>
<keyword evidence="3" id="KW-1185">Reference proteome</keyword>
<name>A0A2I2G2L2_9EURO</name>
<dbReference type="Proteomes" id="UP000234275">
    <property type="component" value="Unassembled WGS sequence"/>
</dbReference>
<protein>
    <recommendedName>
        <fullName evidence="1">F-box domain-containing protein</fullName>
    </recommendedName>
</protein>
<dbReference type="Pfam" id="PF00646">
    <property type="entry name" value="F-box"/>
    <property type="match status" value="1"/>
</dbReference>
<dbReference type="InterPro" id="IPR001810">
    <property type="entry name" value="F-box_dom"/>
</dbReference>
<dbReference type="AlphaFoldDB" id="A0A2I2G2L2"/>
<dbReference type="SUPFAM" id="SSF81383">
    <property type="entry name" value="F-box domain"/>
    <property type="match status" value="1"/>
</dbReference>
<dbReference type="Gene3D" id="1.25.40.20">
    <property type="entry name" value="Ankyrin repeat-containing domain"/>
    <property type="match status" value="1"/>
</dbReference>
<dbReference type="InterPro" id="IPR036770">
    <property type="entry name" value="Ankyrin_rpt-contain_sf"/>
</dbReference>
<evidence type="ECO:0000313" key="3">
    <source>
        <dbReference type="Proteomes" id="UP000234275"/>
    </source>
</evidence>
<feature type="domain" description="F-box" evidence="1">
    <location>
        <begin position="17"/>
        <end position="44"/>
    </location>
</feature>
<sequence>MSHNESSEEAEAKGIGKLPVELVLTCVDYMDPVSASRLSRTCKGLTLALKTKLKEKAKEFASLQKGYKSVYLAAPYDDDVLPWSSPMARAVCEGRIDALRGFLDAGLSPNLVIENMEPLLQEALTQDQVDAAKLLLEYKADLFARNRLRELEPRLAI</sequence>
<dbReference type="RefSeq" id="XP_024702414.1">
    <property type="nucleotide sequence ID" value="XM_024847836.1"/>
</dbReference>
<comment type="caution">
    <text evidence="2">The sequence shown here is derived from an EMBL/GenBank/DDBJ whole genome shotgun (WGS) entry which is preliminary data.</text>
</comment>
<accession>A0A2I2G2L2</accession>
<dbReference type="OrthoDB" id="539213at2759"/>
<organism evidence="2 3">
    <name type="scientific">Aspergillus steynii IBT 23096</name>
    <dbReference type="NCBI Taxonomy" id="1392250"/>
    <lineage>
        <taxon>Eukaryota</taxon>
        <taxon>Fungi</taxon>
        <taxon>Dikarya</taxon>
        <taxon>Ascomycota</taxon>
        <taxon>Pezizomycotina</taxon>
        <taxon>Eurotiomycetes</taxon>
        <taxon>Eurotiomycetidae</taxon>
        <taxon>Eurotiales</taxon>
        <taxon>Aspergillaceae</taxon>
        <taxon>Aspergillus</taxon>
        <taxon>Aspergillus subgen. Circumdati</taxon>
    </lineage>
</organism>
<dbReference type="SUPFAM" id="SSF48403">
    <property type="entry name" value="Ankyrin repeat"/>
    <property type="match status" value="1"/>
</dbReference>
<dbReference type="VEuPathDB" id="FungiDB:P170DRAFT_428334"/>
<gene>
    <name evidence="2" type="ORF">P170DRAFT_428334</name>
</gene>
<reference evidence="2 3" key="1">
    <citation type="submission" date="2016-12" db="EMBL/GenBank/DDBJ databases">
        <title>The genomes of Aspergillus section Nigri reveals drivers in fungal speciation.</title>
        <authorList>
            <consortium name="DOE Joint Genome Institute"/>
            <person name="Vesth T.C."/>
            <person name="Nybo J."/>
            <person name="Theobald S."/>
            <person name="Brandl J."/>
            <person name="Frisvad J.C."/>
            <person name="Nielsen K.F."/>
            <person name="Lyhne E.K."/>
            <person name="Kogle M.E."/>
            <person name="Kuo A."/>
            <person name="Riley R."/>
            <person name="Clum A."/>
            <person name="Nolan M."/>
            <person name="Lipzen A."/>
            <person name="Salamov A."/>
            <person name="Henrissat B."/>
            <person name="Wiebenga A."/>
            <person name="De Vries R.P."/>
            <person name="Grigoriev I.V."/>
            <person name="Mortensen U.H."/>
            <person name="Andersen M.R."/>
            <person name="Baker S.E."/>
        </authorList>
    </citation>
    <scope>NUCLEOTIDE SEQUENCE [LARGE SCALE GENOMIC DNA]</scope>
    <source>
        <strain evidence="2 3">IBT 23096</strain>
    </source>
</reference>